<feature type="compositionally biased region" description="Basic and acidic residues" evidence="1">
    <location>
        <begin position="398"/>
        <end position="409"/>
    </location>
</feature>
<dbReference type="EMBL" id="AGNL01022120">
    <property type="protein sequence ID" value="EJK59867.1"/>
    <property type="molecule type" value="Genomic_DNA"/>
</dbReference>
<dbReference type="OrthoDB" id="430326at2759"/>
<reference evidence="2 3" key="1">
    <citation type="journal article" date="2012" name="Genome Biol.">
        <title>Genome and low-iron response of an oceanic diatom adapted to chronic iron limitation.</title>
        <authorList>
            <person name="Lommer M."/>
            <person name="Specht M."/>
            <person name="Roy A.S."/>
            <person name="Kraemer L."/>
            <person name="Andreson R."/>
            <person name="Gutowska M.A."/>
            <person name="Wolf J."/>
            <person name="Bergner S.V."/>
            <person name="Schilhabel M.B."/>
            <person name="Klostermeier U.C."/>
            <person name="Beiko R.G."/>
            <person name="Rosenstiel P."/>
            <person name="Hippler M."/>
            <person name="Laroche J."/>
        </authorList>
    </citation>
    <scope>NUCLEOTIDE SEQUENCE [LARGE SCALE GENOMIC DNA]</scope>
    <source>
        <strain evidence="2 3">CCMP1005</strain>
    </source>
</reference>
<dbReference type="Proteomes" id="UP000266841">
    <property type="component" value="Unassembled WGS sequence"/>
</dbReference>
<dbReference type="eggNOG" id="ENOG502RUM3">
    <property type="taxonomic scope" value="Eukaryota"/>
</dbReference>
<keyword evidence="3" id="KW-1185">Reference proteome</keyword>
<gene>
    <name evidence="2" type="ORF">THAOC_19856</name>
</gene>
<dbReference type="OMA" id="KTFFELQ"/>
<accession>K0SN15</accession>
<evidence type="ECO:0000313" key="3">
    <source>
        <dbReference type="Proteomes" id="UP000266841"/>
    </source>
</evidence>
<organism evidence="2 3">
    <name type="scientific">Thalassiosira oceanica</name>
    <name type="common">Marine diatom</name>
    <dbReference type="NCBI Taxonomy" id="159749"/>
    <lineage>
        <taxon>Eukaryota</taxon>
        <taxon>Sar</taxon>
        <taxon>Stramenopiles</taxon>
        <taxon>Ochrophyta</taxon>
        <taxon>Bacillariophyta</taxon>
        <taxon>Coscinodiscophyceae</taxon>
        <taxon>Thalassiosirophycidae</taxon>
        <taxon>Thalassiosirales</taxon>
        <taxon>Thalassiosiraceae</taxon>
        <taxon>Thalassiosira</taxon>
    </lineage>
</organism>
<dbReference type="AlphaFoldDB" id="K0SN15"/>
<feature type="region of interest" description="Disordered" evidence="1">
    <location>
        <begin position="398"/>
        <end position="419"/>
    </location>
</feature>
<evidence type="ECO:0000256" key="1">
    <source>
        <dbReference type="SAM" id="MobiDB-lite"/>
    </source>
</evidence>
<feature type="region of interest" description="Disordered" evidence="1">
    <location>
        <begin position="21"/>
        <end position="43"/>
    </location>
</feature>
<comment type="caution">
    <text evidence="2">The sequence shown here is derived from an EMBL/GenBank/DDBJ whole genome shotgun (WGS) entry which is preliminary data.</text>
</comment>
<sequence length="448" mass="49908">MTTLISRGLWNLSSTWRSTSSRKALAEPSHPSTANKKKLSHTQSSVFKRPIQELQHARTLVLSEISSTRVVSEMARHDWIDDSPVYFELVGDVETLFDDVLFIANRQHANGLEVISMFYEGTVMVVVRDGTGLQPLLNVHYPTIPPSNVGARGATLATYEGVSKRTWMRLGVYQLLDQPNPVEASMDLSNDSYTQSYCILKSQRQGAPAEVLFRFNSWLYSGDVGLPSDITLGSIPEVVVSMRVQQSRLTFIGDVSSVPKTNKFVNYIEHARDVGDFAECLAMESQDAISDLATNAKWIESGDCFLKFTCSDGENTMDGVKVFAQKTYRPSGVLTILIFHCNAWYFALDDQGCQQKLLDSKFPDLSRVGDTVVLKGFENGSDGWPQLRQVSLCRRAGDSDEADSREQKGVGKSSDQDEPSDIYALLDRLDLTLESELHELRILGVHND</sequence>
<protein>
    <submittedName>
        <fullName evidence="2">Uncharacterized protein</fullName>
    </submittedName>
</protein>
<proteinExistence type="predicted"/>
<name>K0SN15_THAOC</name>
<evidence type="ECO:0000313" key="2">
    <source>
        <dbReference type="EMBL" id="EJK59867.1"/>
    </source>
</evidence>